<dbReference type="EMBL" id="LK028581">
    <property type="protein sequence ID" value="CDS20676.1"/>
    <property type="molecule type" value="Genomic_DNA"/>
</dbReference>
<reference evidence="4" key="3">
    <citation type="submission" date="2020-10" db="UniProtKB">
        <authorList>
            <consortium name="WormBaseParasite"/>
        </authorList>
    </citation>
    <scope>IDENTIFICATION</scope>
</reference>
<dbReference type="Proteomes" id="UP000492820">
    <property type="component" value="Unassembled WGS sequence"/>
</dbReference>
<organism evidence="2">
    <name type="scientific">Echinococcus granulosus</name>
    <name type="common">Hydatid tapeworm</name>
    <dbReference type="NCBI Taxonomy" id="6210"/>
    <lineage>
        <taxon>Eukaryota</taxon>
        <taxon>Metazoa</taxon>
        <taxon>Spiralia</taxon>
        <taxon>Lophotrochozoa</taxon>
        <taxon>Platyhelminthes</taxon>
        <taxon>Cestoda</taxon>
        <taxon>Eucestoda</taxon>
        <taxon>Cyclophyllidea</taxon>
        <taxon>Taeniidae</taxon>
        <taxon>Echinococcus</taxon>
        <taxon>Echinococcus granulosus group</taxon>
    </lineage>
</organism>
<reference evidence="2" key="2">
    <citation type="submission" date="2014-06" db="EMBL/GenBank/DDBJ databases">
        <authorList>
            <person name="Aslett M."/>
        </authorList>
    </citation>
    <scope>NUCLEOTIDE SEQUENCE</scope>
</reference>
<dbReference type="WBParaSite" id="EgrG_001137100">
    <property type="protein sequence ID" value="EgrG_001137100"/>
    <property type="gene ID" value="EgrG_001137100"/>
</dbReference>
<feature type="chain" id="PRO_5041035870" evidence="1">
    <location>
        <begin position="21"/>
        <end position="105"/>
    </location>
</feature>
<proteinExistence type="predicted"/>
<accession>A0A068WQ84</accession>
<keyword evidence="1" id="KW-0732">Signal</keyword>
<dbReference type="AlphaFoldDB" id="A0A068WQ84"/>
<evidence type="ECO:0000256" key="1">
    <source>
        <dbReference type="SAM" id="SignalP"/>
    </source>
</evidence>
<reference evidence="2 3" key="1">
    <citation type="journal article" date="2013" name="Nature">
        <title>The genomes of four tapeworm species reveal adaptations to parasitism.</title>
        <authorList>
            <person name="Tsai I.J."/>
            <person name="Zarowiecki M."/>
            <person name="Holroyd N."/>
            <person name="Garciarrubio A."/>
            <person name="Sanchez-Flores A."/>
            <person name="Brooks K.L."/>
            <person name="Tracey A."/>
            <person name="Bobes R.J."/>
            <person name="Fragoso G."/>
            <person name="Sciutto E."/>
            <person name="Aslett M."/>
            <person name="Beasley H."/>
            <person name="Bennett H.M."/>
            <person name="Cai J."/>
            <person name="Camicia F."/>
            <person name="Clark R."/>
            <person name="Cucher M."/>
            <person name="De Silva N."/>
            <person name="Day T.A."/>
            <person name="Deplazes P."/>
            <person name="Estrada K."/>
            <person name="Fernandez C."/>
            <person name="Holland P.W."/>
            <person name="Hou J."/>
            <person name="Hu S."/>
            <person name="Huckvale T."/>
            <person name="Hung S.S."/>
            <person name="Kamenetzky L."/>
            <person name="Keane J.A."/>
            <person name="Kiss F."/>
            <person name="Koziol U."/>
            <person name="Lambert O."/>
            <person name="Liu K."/>
            <person name="Luo X."/>
            <person name="Luo Y."/>
            <person name="Macchiaroli N."/>
            <person name="Nichol S."/>
            <person name="Paps J."/>
            <person name="Parkinson J."/>
            <person name="Pouchkina-Stantcheva N."/>
            <person name="Riddiford N."/>
            <person name="Rosenzvit M."/>
            <person name="Salinas G."/>
            <person name="Wasmuth J.D."/>
            <person name="Zamanian M."/>
            <person name="Zheng Y."/>
            <person name="Cai X."/>
            <person name="Soberon X."/>
            <person name="Olson P.D."/>
            <person name="Laclette J.P."/>
            <person name="Brehm K."/>
            <person name="Berriman M."/>
            <person name="Garciarrubio A."/>
            <person name="Bobes R.J."/>
            <person name="Fragoso G."/>
            <person name="Sanchez-Flores A."/>
            <person name="Estrada K."/>
            <person name="Cevallos M.A."/>
            <person name="Morett E."/>
            <person name="Gonzalez V."/>
            <person name="Portillo T."/>
            <person name="Ochoa-Leyva A."/>
            <person name="Jose M.V."/>
            <person name="Sciutto E."/>
            <person name="Landa A."/>
            <person name="Jimenez L."/>
            <person name="Valdes V."/>
            <person name="Carrero J.C."/>
            <person name="Larralde C."/>
            <person name="Morales-Montor J."/>
            <person name="Limon-Lason J."/>
            <person name="Soberon X."/>
            <person name="Laclette J.P."/>
        </authorList>
    </citation>
    <scope>NUCLEOTIDE SEQUENCE [LARGE SCALE GENOMIC DNA]</scope>
</reference>
<evidence type="ECO:0000313" key="2">
    <source>
        <dbReference type="EMBL" id="CDS20676.1"/>
    </source>
</evidence>
<evidence type="ECO:0000313" key="3">
    <source>
        <dbReference type="Proteomes" id="UP000492820"/>
    </source>
</evidence>
<feature type="signal peptide" evidence="1">
    <location>
        <begin position="1"/>
        <end position="20"/>
    </location>
</feature>
<gene>
    <name evidence="2" type="ORF">EgrG_001137100</name>
</gene>
<protein>
    <submittedName>
        <fullName evidence="4">Secreted protein</fullName>
    </submittedName>
</protein>
<evidence type="ECO:0000313" key="4">
    <source>
        <dbReference type="WBParaSite" id="EgrG_001137100"/>
    </source>
</evidence>
<sequence length="105" mass="11353">MTKLLLPALMLLCVVYLSQGRVNADPESKSMAIIPARVVVSVSLIADVEAMEIASNTRGTASASVVNLHKRRSINSPHPKHFSTNGSFLLLPIKKPGINKIFPSF</sequence>
<name>A0A068WQ84_ECHGR</name>